<accession>X0WDE1</accession>
<protein>
    <recommendedName>
        <fullName evidence="2">Type IV pili twitching motility protein PilT</fullName>
    </recommendedName>
</protein>
<name>X0WDE1_9ZZZZ</name>
<proteinExistence type="predicted"/>
<dbReference type="EMBL" id="BARS01045022">
    <property type="protein sequence ID" value="GAG28954.1"/>
    <property type="molecule type" value="Genomic_DNA"/>
</dbReference>
<comment type="caution">
    <text evidence="1">The sequence shown here is derived from an EMBL/GenBank/DDBJ whole genome shotgun (WGS) entry which is preliminary data.</text>
</comment>
<organism evidence="1">
    <name type="scientific">marine sediment metagenome</name>
    <dbReference type="NCBI Taxonomy" id="412755"/>
    <lineage>
        <taxon>unclassified sequences</taxon>
        <taxon>metagenomes</taxon>
        <taxon>ecological metagenomes</taxon>
    </lineage>
</organism>
<sequence>MDIRELLAITKERDASDLHITVGVPPVLRLNGKLR</sequence>
<gene>
    <name evidence="1" type="ORF">S01H1_67940</name>
</gene>
<dbReference type="AlphaFoldDB" id="X0WDE1"/>
<dbReference type="Gene3D" id="3.30.450.90">
    <property type="match status" value="1"/>
</dbReference>
<evidence type="ECO:0000313" key="1">
    <source>
        <dbReference type="EMBL" id="GAG28954.1"/>
    </source>
</evidence>
<feature type="non-terminal residue" evidence="1">
    <location>
        <position position="35"/>
    </location>
</feature>
<evidence type="ECO:0008006" key="2">
    <source>
        <dbReference type="Google" id="ProtNLM"/>
    </source>
</evidence>
<reference evidence="1" key="1">
    <citation type="journal article" date="2014" name="Front. Microbiol.">
        <title>High frequency of phylogenetically diverse reductive dehalogenase-homologous genes in deep subseafloor sedimentary metagenomes.</title>
        <authorList>
            <person name="Kawai M."/>
            <person name="Futagami T."/>
            <person name="Toyoda A."/>
            <person name="Takaki Y."/>
            <person name="Nishi S."/>
            <person name="Hori S."/>
            <person name="Arai W."/>
            <person name="Tsubouchi T."/>
            <person name="Morono Y."/>
            <person name="Uchiyama I."/>
            <person name="Ito T."/>
            <person name="Fujiyama A."/>
            <person name="Inagaki F."/>
            <person name="Takami H."/>
        </authorList>
    </citation>
    <scope>NUCLEOTIDE SEQUENCE</scope>
    <source>
        <strain evidence="1">Expedition CK06-06</strain>
    </source>
</reference>